<evidence type="ECO:0000313" key="2">
    <source>
        <dbReference type="EMBL" id="MCV3287070.1"/>
    </source>
</evidence>
<gene>
    <name evidence="2" type="ORF">LZT28_02195</name>
</gene>
<dbReference type="EMBL" id="JAJVCY010000002">
    <property type="protein sequence ID" value="MCV3287070.1"/>
    <property type="molecule type" value="Genomic_DNA"/>
</dbReference>
<dbReference type="AlphaFoldDB" id="A0AAW5REB3"/>
<sequence length="134" mass="14669">MSKYGKEPWEAVEVNLDEDELIQIRASNGGIIARLWIDVDDREFSDEQRDNARRIVACVNACRGLPTDELEQKGLVAAVGAELLELEQQRDELLAALVAVQKNDADGYLYNGTGNSPVKQLVESAIARAKDGAA</sequence>
<feature type="coiled-coil region" evidence="1">
    <location>
        <begin position="76"/>
        <end position="103"/>
    </location>
</feature>
<comment type="caution">
    <text evidence="2">The sequence shown here is derived from an EMBL/GenBank/DDBJ whole genome shotgun (WGS) entry which is preliminary data.</text>
</comment>
<proteinExistence type="predicted"/>
<accession>A0AAW5REB3</accession>
<keyword evidence="1" id="KW-0175">Coiled coil</keyword>
<name>A0AAW5REB3_AERME</name>
<reference evidence="2" key="1">
    <citation type="submission" date="2022-01" db="EMBL/GenBank/DDBJ databases">
        <title>Comparison of Fish pathogen Aeromonas spp.</title>
        <authorList>
            <person name="Dubey S."/>
            <person name="Sorum H."/>
            <person name="Munangandu H.M."/>
        </authorList>
    </citation>
    <scope>NUCLEOTIDE SEQUENCE</scope>
    <source>
        <strain evidence="2">SD/21-15</strain>
    </source>
</reference>
<organism evidence="2 3">
    <name type="scientific">Aeromonas media</name>
    <dbReference type="NCBI Taxonomy" id="651"/>
    <lineage>
        <taxon>Bacteria</taxon>
        <taxon>Pseudomonadati</taxon>
        <taxon>Pseudomonadota</taxon>
        <taxon>Gammaproteobacteria</taxon>
        <taxon>Aeromonadales</taxon>
        <taxon>Aeromonadaceae</taxon>
        <taxon>Aeromonas</taxon>
    </lineage>
</organism>
<protein>
    <submittedName>
        <fullName evidence="2">Uncharacterized protein</fullName>
    </submittedName>
</protein>
<dbReference type="Proteomes" id="UP001208651">
    <property type="component" value="Unassembled WGS sequence"/>
</dbReference>
<evidence type="ECO:0000313" key="3">
    <source>
        <dbReference type="Proteomes" id="UP001208651"/>
    </source>
</evidence>
<dbReference type="RefSeq" id="WP_042648547.1">
    <property type="nucleotide sequence ID" value="NZ_CAWMGL010000047.1"/>
</dbReference>
<evidence type="ECO:0000256" key="1">
    <source>
        <dbReference type="SAM" id="Coils"/>
    </source>
</evidence>